<keyword evidence="10" id="KW-1185">Reference proteome</keyword>
<dbReference type="EMBL" id="JAEVFJ010000002">
    <property type="protein sequence ID" value="KAH8106929.1"/>
    <property type="molecule type" value="Genomic_DNA"/>
</dbReference>
<evidence type="ECO:0000259" key="8">
    <source>
        <dbReference type="Pfam" id="PF11699"/>
    </source>
</evidence>
<dbReference type="GO" id="GO:0005634">
    <property type="term" value="C:nucleus"/>
    <property type="evidence" value="ECO:0007669"/>
    <property type="project" value="UniProtKB-SubCell"/>
</dbReference>
<feature type="region of interest" description="Disordered" evidence="7">
    <location>
        <begin position="56"/>
        <end position="90"/>
    </location>
</feature>
<keyword evidence="3" id="KW-0238">DNA-binding</keyword>
<dbReference type="Gene3D" id="2.60.120.10">
    <property type="entry name" value="Jelly Rolls"/>
    <property type="match status" value="1"/>
</dbReference>
<dbReference type="GO" id="GO:0051315">
    <property type="term" value="P:attachment of mitotic spindle microtubules to kinetochore"/>
    <property type="evidence" value="ECO:0007669"/>
    <property type="project" value="TreeGrafter"/>
</dbReference>
<dbReference type="InterPro" id="IPR025974">
    <property type="entry name" value="Mif2/CENP-C_cupin"/>
</dbReference>
<comment type="subcellular location">
    <subcellularLocation>
        <location evidence="1">Nucleus</location>
    </subcellularLocation>
</comment>
<accession>A0A8K0UZU0</accession>
<keyword evidence="4" id="KW-0539">Nucleus</keyword>
<reference evidence="9" key="1">
    <citation type="journal article" date="2021" name="New Phytol.">
        <title>Evolutionary innovations through gain and loss of genes in the ectomycorrhizal Boletales.</title>
        <authorList>
            <person name="Wu G."/>
            <person name="Miyauchi S."/>
            <person name="Morin E."/>
            <person name="Kuo A."/>
            <person name="Drula E."/>
            <person name="Varga T."/>
            <person name="Kohler A."/>
            <person name="Feng B."/>
            <person name="Cao Y."/>
            <person name="Lipzen A."/>
            <person name="Daum C."/>
            <person name="Hundley H."/>
            <person name="Pangilinan J."/>
            <person name="Johnson J."/>
            <person name="Barry K."/>
            <person name="LaButti K."/>
            <person name="Ng V."/>
            <person name="Ahrendt S."/>
            <person name="Min B."/>
            <person name="Choi I.G."/>
            <person name="Park H."/>
            <person name="Plett J.M."/>
            <person name="Magnuson J."/>
            <person name="Spatafora J.W."/>
            <person name="Nagy L.G."/>
            <person name="Henrissat B."/>
            <person name="Grigoriev I.V."/>
            <person name="Yang Z.L."/>
            <person name="Xu J."/>
            <person name="Martin F.M."/>
        </authorList>
    </citation>
    <scope>NUCLEOTIDE SEQUENCE</scope>
    <source>
        <strain evidence="9">KKN 215</strain>
    </source>
</reference>
<evidence type="ECO:0000313" key="9">
    <source>
        <dbReference type="EMBL" id="KAH8106929.1"/>
    </source>
</evidence>
<feature type="compositionally biased region" description="Acidic residues" evidence="7">
    <location>
        <begin position="224"/>
        <end position="244"/>
    </location>
</feature>
<name>A0A8K0UZU0_9AGAR</name>
<dbReference type="GO" id="GO:0019237">
    <property type="term" value="F:centromeric DNA binding"/>
    <property type="evidence" value="ECO:0007669"/>
    <property type="project" value="InterPro"/>
</dbReference>
<dbReference type="InterPro" id="IPR014710">
    <property type="entry name" value="RmlC-like_jellyroll"/>
</dbReference>
<evidence type="ECO:0000256" key="3">
    <source>
        <dbReference type="ARBA" id="ARBA00023125"/>
    </source>
</evidence>
<feature type="compositionally biased region" description="Basic and acidic residues" evidence="7">
    <location>
        <begin position="308"/>
        <end position="318"/>
    </location>
</feature>
<feature type="region of interest" description="Disordered" evidence="7">
    <location>
        <begin position="111"/>
        <end position="352"/>
    </location>
</feature>
<dbReference type="GO" id="GO:0000776">
    <property type="term" value="C:kinetochore"/>
    <property type="evidence" value="ECO:0007669"/>
    <property type="project" value="InterPro"/>
</dbReference>
<dbReference type="PANTHER" id="PTHR16684">
    <property type="entry name" value="CENTROMERE PROTEIN C"/>
    <property type="match status" value="1"/>
</dbReference>
<feature type="region of interest" description="Disordered" evidence="7">
    <location>
        <begin position="1"/>
        <end position="27"/>
    </location>
</feature>
<feature type="region of interest" description="Disordered" evidence="7">
    <location>
        <begin position="397"/>
        <end position="434"/>
    </location>
</feature>
<dbReference type="FunFam" id="2.60.120.10:FF:000033">
    <property type="entry name" value="Centromere protein C 1"/>
    <property type="match status" value="1"/>
</dbReference>
<dbReference type="SUPFAM" id="SSF51182">
    <property type="entry name" value="RmlC-like cupins"/>
    <property type="match status" value="1"/>
</dbReference>
<dbReference type="OrthoDB" id="1939643at2759"/>
<protein>
    <recommendedName>
        <fullName evidence="6">CENP-C homolog</fullName>
    </recommendedName>
</protein>
<feature type="compositionally biased region" description="Basic residues" evidence="7">
    <location>
        <begin position="599"/>
        <end position="610"/>
    </location>
</feature>
<organism evidence="9 10">
    <name type="scientific">Cristinia sonorae</name>
    <dbReference type="NCBI Taxonomy" id="1940300"/>
    <lineage>
        <taxon>Eukaryota</taxon>
        <taxon>Fungi</taxon>
        <taxon>Dikarya</taxon>
        <taxon>Basidiomycota</taxon>
        <taxon>Agaricomycotina</taxon>
        <taxon>Agaricomycetes</taxon>
        <taxon>Agaricomycetidae</taxon>
        <taxon>Agaricales</taxon>
        <taxon>Pleurotineae</taxon>
        <taxon>Stephanosporaceae</taxon>
        <taxon>Cristinia</taxon>
    </lineage>
</organism>
<dbReference type="Pfam" id="PF11699">
    <property type="entry name" value="CENP-C_C"/>
    <property type="match status" value="1"/>
</dbReference>
<dbReference type="CDD" id="cd06993">
    <property type="entry name" value="cupin_CENP-C_C"/>
    <property type="match status" value="1"/>
</dbReference>
<dbReference type="PANTHER" id="PTHR16684:SF11">
    <property type="entry name" value="CENTROMERE PROTEIN C"/>
    <property type="match status" value="1"/>
</dbReference>
<comment type="similarity">
    <text evidence="2">Belongs to the CENP-C/MIF2 family.</text>
</comment>
<feature type="domain" description="Mif2/CENP-C cupin" evidence="8">
    <location>
        <begin position="468"/>
        <end position="553"/>
    </location>
</feature>
<evidence type="ECO:0000256" key="4">
    <source>
        <dbReference type="ARBA" id="ARBA00023242"/>
    </source>
</evidence>
<dbReference type="InterPro" id="IPR028386">
    <property type="entry name" value="CENP-C/Mif2/cnp3"/>
</dbReference>
<sequence length="610" mass="68581">MPTSVRKSSLGAARRGPQPYIPYRGDDFQHGKRTGIAVAMVDHSSDDFEPFEEVLKQADARTPPRPKIQARKKRGPKTPVVEEPEYDENGEMDMDIVDSTQNSPAIYFSNTRVPAITSSVQRVGSSSRPVHRSSDVDFDEVPSPRRPMSALSGGRRSLGLGLSRGPSRLSTATNPRDLADGLDIDDNFDGGNYNLPDADDSDNDPMVSPPPAPLHRRRSFQQMDQEEEEVVEEEQVEEEVEGEVEEHVTPSAKAKGKQRQVVPDEDIELPDAFDQGYGDLGPADDQEQEPEEEREETPKPKKARGKRKDNDENVEEKPKPKRKRPADGILREVIQDNNQDHSGGVRRGARTRYAPLDWWRNEKVVYGRRESGPCLVPNIKEIHRVPKPEVVPLGKYAKKKRRAQSKAKSMDPEGEYEEGATYNPEEGWDDDTPQQGIIHDYEQEKEVEKRVAFTAKMLDLKPAANNDFFFQKIFGDGDFIAAGQLVIPPKKQKPTKGTKDNTFIFYVIEGAVNFKVHRTSFVLTTGGMFLVPRGNMYFIQNISDRDAKLFFAQARKMPVEMEDGEEERPSTSRSPSKERRSESVKRAMSEATAITAKIKAPKPKRAASRA</sequence>
<dbReference type="AlphaFoldDB" id="A0A8K0UZU0"/>
<feature type="compositionally biased region" description="Low complexity" evidence="7">
    <location>
        <begin position="151"/>
        <end position="170"/>
    </location>
</feature>
<gene>
    <name evidence="9" type="ORF">BXZ70DRAFT_1061009</name>
</gene>
<feature type="compositionally biased region" description="Basic and acidic residues" evidence="7">
    <location>
        <begin position="325"/>
        <end position="334"/>
    </location>
</feature>
<evidence type="ECO:0000256" key="5">
    <source>
        <dbReference type="ARBA" id="ARBA00057947"/>
    </source>
</evidence>
<comment type="caution">
    <text evidence="9">The sequence shown here is derived from an EMBL/GenBank/DDBJ whole genome shotgun (WGS) entry which is preliminary data.</text>
</comment>
<comment type="function">
    <text evidence="5">Component of the kinetochore, a multiprotein complex that assembles on centromeric DNA and attaches chromosomes to spindle microtubules, mediating chromosome segregation and sister chromatid segregation during meiosis and mitosis. Component of the inner kinetochore constitutive centromere-associated network (CCAN), which serves as a structural platform for outer kinetochore assembly.</text>
</comment>
<evidence type="ECO:0000256" key="7">
    <source>
        <dbReference type="SAM" id="MobiDB-lite"/>
    </source>
</evidence>
<evidence type="ECO:0000313" key="10">
    <source>
        <dbReference type="Proteomes" id="UP000813824"/>
    </source>
</evidence>
<dbReference type="GO" id="GO:0051382">
    <property type="term" value="P:kinetochore assembly"/>
    <property type="evidence" value="ECO:0007669"/>
    <property type="project" value="InterPro"/>
</dbReference>
<evidence type="ECO:0000256" key="2">
    <source>
        <dbReference type="ARBA" id="ARBA00010291"/>
    </source>
</evidence>
<feature type="compositionally biased region" description="Polar residues" evidence="7">
    <location>
        <begin position="111"/>
        <end position="128"/>
    </location>
</feature>
<dbReference type="Proteomes" id="UP000813824">
    <property type="component" value="Unassembled WGS sequence"/>
</dbReference>
<feature type="compositionally biased region" description="Basic and acidic residues" evidence="7">
    <location>
        <begin position="567"/>
        <end position="588"/>
    </location>
</feature>
<evidence type="ECO:0000256" key="1">
    <source>
        <dbReference type="ARBA" id="ARBA00004123"/>
    </source>
</evidence>
<dbReference type="InterPro" id="IPR011051">
    <property type="entry name" value="RmlC_Cupin_sf"/>
</dbReference>
<feature type="region of interest" description="Disordered" evidence="7">
    <location>
        <begin position="560"/>
        <end position="610"/>
    </location>
</feature>
<evidence type="ECO:0000256" key="6">
    <source>
        <dbReference type="ARBA" id="ARBA00075033"/>
    </source>
</evidence>
<proteinExistence type="inferred from homology"/>
<dbReference type="GO" id="GO:0051455">
    <property type="term" value="P:spindle attachment to meiosis I kinetochore"/>
    <property type="evidence" value="ECO:0007669"/>
    <property type="project" value="TreeGrafter"/>
</dbReference>
<feature type="compositionally biased region" description="Acidic residues" evidence="7">
    <location>
        <begin position="282"/>
        <end position="295"/>
    </location>
</feature>